<proteinExistence type="predicted"/>
<gene>
    <name evidence="1" type="ORF">POPTR_012G068801v4</name>
</gene>
<evidence type="ECO:0000313" key="2">
    <source>
        <dbReference type="Proteomes" id="UP000006729"/>
    </source>
</evidence>
<sequence>MASSIVFKSFTGLRHSSQEHPKVLHSHTNPISSFSYRRFRITASKSSPKLQNRNLRVAVIGGGPAGGAAAETLAKGGIETYLIERKLDNCKPCGGAIPLCMVGEFDLPLDIIDRRVTKMKMISPSNVAVDIGRTLKPHEYIGMVRREVLDAYLRERASTNGAKVINGLFLKMDIPKKGSENINSPYVLHYTEYDGKKGGTGERKTLEVDVVIGADGANSRVAKSIDAGDYDYAIAFQERIKIPSDKMVYYENLAEMYVGDDVSPDFYGWVFPKCDHVAVGTGTVTHKGDIKKFQLATRNRARDKILGGKIIRVEAHPIPEHPRPRRLSGRVALVGDAAGYVTKCSGEGIYFAAKSGRMCAEAIVEGSGNGKRMVDESDLRKYLEKWDKTYWPTYKVLDVLQKVFYRSNPAREAFVEMCADEYVQKMTFDSYLYKRVVPGNPLEDLKLAVNTIGSLVRANALRREMDKLSA</sequence>
<evidence type="ECO:0000313" key="1">
    <source>
        <dbReference type="EMBL" id="KAI9384490.1"/>
    </source>
</evidence>
<comment type="caution">
    <text evidence="1">The sequence shown here is derived from an EMBL/GenBank/DDBJ whole genome shotgun (WGS) entry which is preliminary data.</text>
</comment>
<organism evidence="1 2">
    <name type="scientific">Populus trichocarpa</name>
    <name type="common">Western balsam poplar</name>
    <name type="synonym">Populus balsamifera subsp. trichocarpa</name>
    <dbReference type="NCBI Taxonomy" id="3694"/>
    <lineage>
        <taxon>Eukaryota</taxon>
        <taxon>Viridiplantae</taxon>
        <taxon>Streptophyta</taxon>
        <taxon>Embryophyta</taxon>
        <taxon>Tracheophyta</taxon>
        <taxon>Spermatophyta</taxon>
        <taxon>Magnoliopsida</taxon>
        <taxon>eudicotyledons</taxon>
        <taxon>Gunneridae</taxon>
        <taxon>Pentapetalae</taxon>
        <taxon>rosids</taxon>
        <taxon>fabids</taxon>
        <taxon>Malpighiales</taxon>
        <taxon>Salicaceae</taxon>
        <taxon>Saliceae</taxon>
        <taxon>Populus</taxon>
    </lineage>
</organism>
<dbReference type="EMBL" id="CM009301">
    <property type="protein sequence ID" value="KAI9384490.1"/>
    <property type="molecule type" value="Genomic_DNA"/>
</dbReference>
<dbReference type="Proteomes" id="UP000006729">
    <property type="component" value="Chromosome 12"/>
</dbReference>
<accession>A0ACC0S6G1</accession>
<reference evidence="1 2" key="1">
    <citation type="journal article" date="2006" name="Science">
        <title>The genome of black cottonwood, Populus trichocarpa (Torr. &amp; Gray).</title>
        <authorList>
            <person name="Tuskan G.A."/>
            <person name="Difazio S."/>
            <person name="Jansson S."/>
            <person name="Bohlmann J."/>
            <person name="Grigoriev I."/>
            <person name="Hellsten U."/>
            <person name="Putnam N."/>
            <person name="Ralph S."/>
            <person name="Rombauts S."/>
            <person name="Salamov A."/>
            <person name="Schein J."/>
            <person name="Sterck L."/>
            <person name="Aerts A."/>
            <person name="Bhalerao R.R."/>
            <person name="Bhalerao R.P."/>
            <person name="Blaudez D."/>
            <person name="Boerjan W."/>
            <person name="Brun A."/>
            <person name="Brunner A."/>
            <person name="Busov V."/>
            <person name="Campbell M."/>
            <person name="Carlson J."/>
            <person name="Chalot M."/>
            <person name="Chapman J."/>
            <person name="Chen G.L."/>
            <person name="Cooper D."/>
            <person name="Coutinho P.M."/>
            <person name="Couturier J."/>
            <person name="Covert S."/>
            <person name="Cronk Q."/>
            <person name="Cunningham R."/>
            <person name="Davis J."/>
            <person name="Degroeve S."/>
            <person name="Dejardin A."/>
            <person name="Depamphilis C."/>
            <person name="Detter J."/>
            <person name="Dirks B."/>
            <person name="Dubchak I."/>
            <person name="Duplessis S."/>
            <person name="Ehlting J."/>
            <person name="Ellis B."/>
            <person name="Gendler K."/>
            <person name="Goodstein D."/>
            <person name="Gribskov M."/>
            <person name="Grimwood J."/>
            <person name="Groover A."/>
            <person name="Gunter L."/>
            <person name="Hamberger B."/>
            <person name="Heinze B."/>
            <person name="Helariutta Y."/>
            <person name="Henrissat B."/>
            <person name="Holligan D."/>
            <person name="Holt R."/>
            <person name="Huang W."/>
            <person name="Islam-Faridi N."/>
            <person name="Jones S."/>
            <person name="Jones-Rhoades M."/>
            <person name="Jorgensen R."/>
            <person name="Joshi C."/>
            <person name="Kangasjarvi J."/>
            <person name="Karlsson J."/>
            <person name="Kelleher C."/>
            <person name="Kirkpatrick R."/>
            <person name="Kirst M."/>
            <person name="Kohler A."/>
            <person name="Kalluri U."/>
            <person name="Larimer F."/>
            <person name="Leebens-Mack J."/>
            <person name="Leple J.C."/>
            <person name="Locascio P."/>
            <person name="Lou Y."/>
            <person name="Lucas S."/>
            <person name="Martin F."/>
            <person name="Montanini B."/>
            <person name="Napoli C."/>
            <person name="Nelson D.R."/>
            <person name="Nelson C."/>
            <person name="Nieminen K."/>
            <person name="Nilsson O."/>
            <person name="Pereda V."/>
            <person name="Peter G."/>
            <person name="Philippe R."/>
            <person name="Pilate G."/>
            <person name="Poliakov A."/>
            <person name="Razumovskaya J."/>
            <person name="Richardson P."/>
            <person name="Rinaldi C."/>
            <person name="Ritland K."/>
            <person name="Rouze P."/>
            <person name="Ryaboy D."/>
            <person name="Schmutz J."/>
            <person name="Schrader J."/>
            <person name="Segerman B."/>
            <person name="Shin H."/>
            <person name="Siddiqui A."/>
            <person name="Sterky F."/>
            <person name="Terry A."/>
            <person name="Tsai C.J."/>
            <person name="Uberbacher E."/>
            <person name="Unneberg P."/>
            <person name="Vahala J."/>
            <person name="Wall K."/>
            <person name="Wessler S."/>
            <person name="Yang G."/>
            <person name="Yin T."/>
            <person name="Douglas C."/>
            <person name="Marra M."/>
            <person name="Sandberg G."/>
            <person name="Van de Peer Y."/>
            <person name="Rokhsar D."/>
        </authorList>
    </citation>
    <scope>NUCLEOTIDE SEQUENCE [LARGE SCALE GENOMIC DNA]</scope>
    <source>
        <strain evidence="2">cv. Nisqually</strain>
    </source>
</reference>
<protein>
    <submittedName>
        <fullName evidence="1">Uncharacterized protein</fullName>
    </submittedName>
</protein>
<name>A0ACC0S6G1_POPTR</name>
<keyword evidence="2" id="KW-1185">Reference proteome</keyword>